<name>A0A427YLQ5_9TREE</name>
<sequence length="116" mass="12806">MTLRHLWARRHTAVRRTGIGGQEDENGRDNKIDEANHVGGQELSPQPHAMAIVQLDRGPSPHPCQDPRTTQARNVTQGATPTHSLKRMAEPRLKVKPGSPSRTISDGVTRAQVMHI</sequence>
<evidence type="ECO:0000313" key="3">
    <source>
        <dbReference type="Proteomes" id="UP000279259"/>
    </source>
</evidence>
<organism evidence="2 3">
    <name type="scientific">Saitozyma podzolica</name>
    <dbReference type="NCBI Taxonomy" id="1890683"/>
    <lineage>
        <taxon>Eukaryota</taxon>
        <taxon>Fungi</taxon>
        <taxon>Dikarya</taxon>
        <taxon>Basidiomycota</taxon>
        <taxon>Agaricomycotina</taxon>
        <taxon>Tremellomycetes</taxon>
        <taxon>Tremellales</taxon>
        <taxon>Trimorphomycetaceae</taxon>
        <taxon>Saitozyma</taxon>
    </lineage>
</organism>
<reference evidence="2 3" key="1">
    <citation type="submission" date="2018-11" db="EMBL/GenBank/DDBJ databases">
        <title>Genome sequence of Saitozyma podzolica DSM 27192.</title>
        <authorList>
            <person name="Aliyu H."/>
            <person name="Gorte O."/>
            <person name="Ochsenreither K."/>
        </authorList>
    </citation>
    <scope>NUCLEOTIDE SEQUENCE [LARGE SCALE GENOMIC DNA]</scope>
    <source>
        <strain evidence="2 3">DSM 27192</strain>
    </source>
</reference>
<accession>A0A427YLQ5</accession>
<gene>
    <name evidence="2" type="ORF">EHS25_009429</name>
</gene>
<protein>
    <submittedName>
        <fullName evidence="2">Uncharacterized protein</fullName>
    </submittedName>
</protein>
<dbReference type="Proteomes" id="UP000279259">
    <property type="component" value="Unassembled WGS sequence"/>
</dbReference>
<feature type="compositionally biased region" description="Polar residues" evidence="1">
    <location>
        <begin position="67"/>
        <end position="83"/>
    </location>
</feature>
<keyword evidence="3" id="KW-1185">Reference proteome</keyword>
<evidence type="ECO:0000313" key="2">
    <source>
        <dbReference type="EMBL" id="RSH92058.1"/>
    </source>
</evidence>
<proteinExistence type="predicted"/>
<feature type="region of interest" description="Disordered" evidence="1">
    <location>
        <begin position="16"/>
        <end position="44"/>
    </location>
</feature>
<evidence type="ECO:0000256" key="1">
    <source>
        <dbReference type="SAM" id="MobiDB-lite"/>
    </source>
</evidence>
<feature type="region of interest" description="Disordered" evidence="1">
    <location>
        <begin position="56"/>
        <end position="116"/>
    </location>
</feature>
<feature type="compositionally biased region" description="Basic and acidic residues" evidence="1">
    <location>
        <begin position="25"/>
        <end position="36"/>
    </location>
</feature>
<dbReference type="EMBL" id="RSCD01000007">
    <property type="protein sequence ID" value="RSH92058.1"/>
    <property type="molecule type" value="Genomic_DNA"/>
</dbReference>
<dbReference type="AlphaFoldDB" id="A0A427YLQ5"/>
<comment type="caution">
    <text evidence="2">The sequence shown here is derived from an EMBL/GenBank/DDBJ whole genome shotgun (WGS) entry which is preliminary data.</text>
</comment>